<dbReference type="Pfam" id="PF00078">
    <property type="entry name" value="RVT_1"/>
    <property type="match status" value="1"/>
</dbReference>
<dbReference type="CDD" id="cd01647">
    <property type="entry name" value="RT_LTR"/>
    <property type="match status" value="1"/>
</dbReference>
<organism evidence="2 3">
    <name type="scientific">Vitis vinifera</name>
    <name type="common">Grape</name>
    <dbReference type="NCBI Taxonomy" id="29760"/>
    <lineage>
        <taxon>Eukaryota</taxon>
        <taxon>Viridiplantae</taxon>
        <taxon>Streptophyta</taxon>
        <taxon>Embryophyta</taxon>
        <taxon>Tracheophyta</taxon>
        <taxon>Spermatophyta</taxon>
        <taxon>Magnoliopsida</taxon>
        <taxon>eudicotyledons</taxon>
        <taxon>Gunneridae</taxon>
        <taxon>Pentapetalae</taxon>
        <taxon>rosids</taxon>
        <taxon>Vitales</taxon>
        <taxon>Vitaceae</taxon>
        <taxon>Viteae</taxon>
        <taxon>Vitis</taxon>
    </lineage>
</organism>
<dbReference type="InterPro" id="IPR036397">
    <property type="entry name" value="RNaseH_sf"/>
</dbReference>
<dbReference type="InterPro" id="IPR043128">
    <property type="entry name" value="Rev_trsase/Diguanyl_cyclase"/>
</dbReference>
<dbReference type="Gene3D" id="3.30.420.10">
    <property type="entry name" value="Ribonuclease H-like superfamily/Ribonuclease H"/>
    <property type="match status" value="1"/>
</dbReference>
<dbReference type="InterPro" id="IPR041577">
    <property type="entry name" value="RT_RNaseH_2"/>
</dbReference>
<dbReference type="Gene3D" id="3.30.70.270">
    <property type="match status" value="2"/>
</dbReference>
<dbReference type="GO" id="GO:0003676">
    <property type="term" value="F:nucleic acid binding"/>
    <property type="evidence" value="ECO:0007669"/>
    <property type="project" value="InterPro"/>
</dbReference>
<evidence type="ECO:0000259" key="1">
    <source>
        <dbReference type="PROSITE" id="PS50994"/>
    </source>
</evidence>
<reference evidence="2 3" key="1">
    <citation type="journal article" date="2018" name="PLoS Genet.">
        <title>Population sequencing reveals clonal diversity and ancestral inbreeding in the grapevine cultivar Chardonnay.</title>
        <authorList>
            <person name="Roach M.J."/>
            <person name="Johnson D.L."/>
            <person name="Bohlmann J."/>
            <person name="van Vuuren H.J."/>
            <person name="Jones S.J."/>
            <person name="Pretorius I.S."/>
            <person name="Schmidt S.A."/>
            <person name="Borneman A.R."/>
        </authorList>
    </citation>
    <scope>NUCLEOTIDE SEQUENCE [LARGE SCALE GENOMIC DNA]</scope>
    <source>
        <strain evidence="3">cv. Chardonnay</strain>
        <tissue evidence="2">Leaf</tissue>
    </source>
</reference>
<dbReference type="SUPFAM" id="SSF56672">
    <property type="entry name" value="DNA/RNA polymerases"/>
    <property type="match status" value="1"/>
</dbReference>
<evidence type="ECO:0000313" key="2">
    <source>
        <dbReference type="EMBL" id="RVW85681.1"/>
    </source>
</evidence>
<dbReference type="InterPro" id="IPR043502">
    <property type="entry name" value="DNA/RNA_pol_sf"/>
</dbReference>
<comment type="caution">
    <text evidence="2">The sequence shown here is derived from an EMBL/GenBank/DDBJ whole genome shotgun (WGS) entry which is preliminary data.</text>
</comment>
<gene>
    <name evidence="2" type="primary">TY3B-I_322</name>
    <name evidence="2" type="ORF">CK203_033369</name>
</gene>
<dbReference type="PANTHER" id="PTHR48475">
    <property type="entry name" value="RIBONUCLEASE H"/>
    <property type="match status" value="1"/>
</dbReference>
<sequence length="944" mass="108951">MFGVSTIEVVKETQTIPTPELLEDDGSLFEDTVDPVQGASDFVDLFLSFNVLLGFVSRSDNVSITSFMDLSIFEYSPVSYDNISIFLLHSPIPQILDIDDEIAQPYPDRGSFDLDSDPMDERVSLVIGDVETIDFGTEDQSRELKIGSPLSIDKRDSLIHLLRSYLDVFAWFYEDMFGLDSSIVQHHLPILPHVRPIKQKLRQLHPHGKVRVCVDFKDLNKASPKDDFPLSHIDLLVDSTAGHSMLSFMDGFSGYNQILMALEDMEKTTFISKWGTYCYKVMSFGLKNAGATYQRVTTTLFHDMMHMDVEVYVDDMIVKYRGHMVSERGIEVDSNKIKVILDMPVPRIEKKIRGFLDKIQYISRFIARLTDICEPIFCLLRKNQPTVWNDDCQLAFEKIKEYLLSPPTLTPSMSECPLFLYLLVSDMALGCMLAQLDDSRKERAIYYLSKRMLEYEMRYKSIKGSIVSDHLASLPTYEDRPIDDGFPDEEFVAMTSLLGWCMYFDGEANQKGYGIGVLLVSPQGDHILRSVRLAFPDRHPITNNIIQGDWKTRDVKLRSYHAYLELLVEKFDDLRYVHLLRGQNRFVDALATLESFVDIPIDVVVRPLLIELRSAPSYCCLIGEIEVQDDLPWYHDIYQFLRFGTYLEVATTKDRRALRQLTTRLVICGDTLYRRSTDGMLLLCLDQASVGRVMREVHAGVCGLHMGRHMLAHKIMRTRIPHELILDREVHFRAEVDTLLQKYDIRHHRFSAYRPQTNGPVDVANKNIKRILRKMVETSRDWSEKLSFALWAYSTSFCTSTGAIPYSLVYSMEVVFPVETEMGSLRIALEQQIFETEWDQARFDQLNLLDERILRATDHVQAYQRKMARAFRKRVKPRPLKKGDLVLRILRGLVGDPRGKFRPSWSGPYVIRELTPEGATWLTDLDENQFLEPIDVDQLKKYYV</sequence>
<dbReference type="AlphaFoldDB" id="A0A438HML9"/>
<dbReference type="PROSITE" id="PS50994">
    <property type="entry name" value="INTEGRASE"/>
    <property type="match status" value="1"/>
</dbReference>
<dbReference type="Pfam" id="PF17919">
    <property type="entry name" value="RT_RNaseH_2"/>
    <property type="match status" value="1"/>
</dbReference>
<dbReference type="GO" id="GO:0015074">
    <property type="term" value="P:DNA integration"/>
    <property type="evidence" value="ECO:0007669"/>
    <property type="project" value="InterPro"/>
</dbReference>
<name>A0A438HML9_VITVI</name>
<evidence type="ECO:0000313" key="3">
    <source>
        <dbReference type="Proteomes" id="UP000288805"/>
    </source>
</evidence>
<feature type="domain" description="Integrase catalytic" evidence="1">
    <location>
        <begin position="612"/>
        <end position="813"/>
    </location>
</feature>
<dbReference type="PANTHER" id="PTHR48475:SF1">
    <property type="entry name" value="RNASE H TYPE-1 DOMAIN-CONTAINING PROTEIN"/>
    <property type="match status" value="1"/>
</dbReference>
<protein>
    <submittedName>
        <fullName evidence="2">Transposon Ty3-I Gag-Pol polyprotein</fullName>
    </submittedName>
</protein>
<dbReference type="Gene3D" id="3.10.10.10">
    <property type="entry name" value="HIV Type 1 Reverse Transcriptase, subunit A, domain 1"/>
    <property type="match status" value="1"/>
</dbReference>
<accession>A0A438HML9</accession>
<proteinExistence type="predicted"/>
<dbReference type="InterPro" id="IPR000477">
    <property type="entry name" value="RT_dom"/>
</dbReference>
<dbReference type="Proteomes" id="UP000288805">
    <property type="component" value="Unassembled WGS sequence"/>
</dbReference>
<dbReference type="InterPro" id="IPR001584">
    <property type="entry name" value="Integrase_cat-core"/>
</dbReference>
<dbReference type="InterPro" id="IPR012337">
    <property type="entry name" value="RNaseH-like_sf"/>
</dbReference>
<dbReference type="SUPFAM" id="SSF53098">
    <property type="entry name" value="Ribonuclease H-like"/>
    <property type="match status" value="1"/>
</dbReference>
<dbReference type="EMBL" id="QGNW01000201">
    <property type="protein sequence ID" value="RVW85681.1"/>
    <property type="molecule type" value="Genomic_DNA"/>
</dbReference>